<evidence type="ECO:0000256" key="1">
    <source>
        <dbReference type="ARBA" id="ARBA00023016"/>
    </source>
</evidence>
<comment type="caution">
    <text evidence="5">The sequence shown here is derived from an EMBL/GenBank/DDBJ whole genome shotgun (WGS) entry which is preliminary data.</text>
</comment>
<accession>A0A1Y2CGX0</accession>
<evidence type="ECO:0000313" key="6">
    <source>
        <dbReference type="Proteomes" id="UP000193920"/>
    </source>
</evidence>
<evidence type="ECO:0000259" key="4">
    <source>
        <dbReference type="PROSITE" id="PS01031"/>
    </source>
</evidence>
<evidence type="ECO:0000313" key="5">
    <source>
        <dbReference type="EMBL" id="ORY46176.1"/>
    </source>
</evidence>
<dbReference type="EMBL" id="MCOG01000109">
    <property type="protein sequence ID" value="ORY46176.1"/>
    <property type="molecule type" value="Genomic_DNA"/>
</dbReference>
<evidence type="ECO:0000256" key="3">
    <source>
        <dbReference type="RuleBase" id="RU003616"/>
    </source>
</evidence>
<organism evidence="5 6">
    <name type="scientific">Neocallimastix californiae</name>
    <dbReference type="NCBI Taxonomy" id="1754190"/>
    <lineage>
        <taxon>Eukaryota</taxon>
        <taxon>Fungi</taxon>
        <taxon>Fungi incertae sedis</taxon>
        <taxon>Chytridiomycota</taxon>
        <taxon>Chytridiomycota incertae sedis</taxon>
        <taxon>Neocallimastigomycetes</taxon>
        <taxon>Neocallimastigales</taxon>
        <taxon>Neocallimastigaceae</taxon>
        <taxon>Neocallimastix</taxon>
    </lineage>
</organism>
<gene>
    <name evidence="5" type="ORF">LY90DRAFT_416227</name>
</gene>
<protein>
    <submittedName>
        <fullName evidence="5">HSP20-like chaperone</fullName>
    </submittedName>
</protein>
<evidence type="ECO:0000256" key="2">
    <source>
        <dbReference type="PROSITE-ProRule" id="PRU00285"/>
    </source>
</evidence>
<dbReference type="PROSITE" id="PS01031">
    <property type="entry name" value="SHSP"/>
    <property type="match status" value="1"/>
</dbReference>
<name>A0A1Y2CGX0_9FUNG</name>
<feature type="domain" description="SHSP" evidence="4">
    <location>
        <begin position="1"/>
        <end position="110"/>
    </location>
</feature>
<dbReference type="Gene3D" id="2.60.40.790">
    <property type="match status" value="1"/>
</dbReference>
<dbReference type="PANTHER" id="PTHR11527">
    <property type="entry name" value="HEAT-SHOCK PROTEIN 20 FAMILY MEMBER"/>
    <property type="match status" value="1"/>
</dbReference>
<sequence length="110" mass="12836">FSPKINISEDENNYYIHADLPGLNKDQVKIELNEEHILTISGERKSIYNKNNKMQYNIKECSYGKFSRSLTIPENIDIENIQAKMANGVLEVVFKKIKPQEHQNRTIQIQ</sequence>
<comment type="similarity">
    <text evidence="2 3">Belongs to the small heat shock protein (HSP20) family.</text>
</comment>
<dbReference type="InterPro" id="IPR031107">
    <property type="entry name" value="Small_HSP"/>
</dbReference>
<dbReference type="AlphaFoldDB" id="A0A1Y2CGX0"/>
<proteinExistence type="inferred from homology"/>
<dbReference type="Proteomes" id="UP000193920">
    <property type="component" value="Unassembled WGS sequence"/>
</dbReference>
<dbReference type="InterPro" id="IPR002068">
    <property type="entry name" value="A-crystallin/Hsp20_dom"/>
</dbReference>
<dbReference type="OrthoDB" id="1431247at2759"/>
<dbReference type="CDD" id="cd06464">
    <property type="entry name" value="ACD_sHsps-like"/>
    <property type="match status" value="1"/>
</dbReference>
<keyword evidence="1" id="KW-0346">Stress response</keyword>
<feature type="non-terminal residue" evidence="5">
    <location>
        <position position="1"/>
    </location>
</feature>
<dbReference type="SUPFAM" id="SSF49764">
    <property type="entry name" value="HSP20-like chaperones"/>
    <property type="match status" value="1"/>
</dbReference>
<keyword evidence="6" id="KW-1185">Reference proteome</keyword>
<reference evidence="5 6" key="1">
    <citation type="submission" date="2016-08" db="EMBL/GenBank/DDBJ databases">
        <title>A Parts List for Fungal Cellulosomes Revealed by Comparative Genomics.</title>
        <authorList>
            <consortium name="DOE Joint Genome Institute"/>
            <person name="Haitjema C.H."/>
            <person name="Gilmore S.P."/>
            <person name="Henske J.K."/>
            <person name="Solomon K.V."/>
            <person name="De Groot R."/>
            <person name="Kuo A."/>
            <person name="Mondo S.J."/>
            <person name="Salamov A.A."/>
            <person name="Labutti K."/>
            <person name="Zhao Z."/>
            <person name="Chiniquy J."/>
            <person name="Barry K."/>
            <person name="Brewer H.M."/>
            <person name="Purvine S.O."/>
            <person name="Wright A.T."/>
            <person name="Boxma B."/>
            <person name="Van Alen T."/>
            <person name="Hackstein J.H."/>
            <person name="Baker S.E."/>
            <person name="Grigoriev I.V."/>
            <person name="O'Malley M.A."/>
        </authorList>
    </citation>
    <scope>NUCLEOTIDE SEQUENCE [LARGE SCALE GENOMIC DNA]</scope>
    <source>
        <strain evidence="5 6">G1</strain>
    </source>
</reference>
<dbReference type="Pfam" id="PF00011">
    <property type="entry name" value="HSP20"/>
    <property type="match status" value="1"/>
</dbReference>
<dbReference type="InterPro" id="IPR008978">
    <property type="entry name" value="HSP20-like_chaperone"/>
</dbReference>